<reference evidence="2 3" key="1">
    <citation type="submission" date="2018-04" db="EMBL/GenBank/DDBJ databases">
        <title>Thalassorhabdus spongiae gen. nov., sp. nov., isolated from a marine sponge in South-West Iceland.</title>
        <authorList>
            <person name="Knobloch S."/>
            <person name="Daussin A."/>
            <person name="Johannsson R."/>
            <person name="Marteinsson V.T."/>
        </authorList>
    </citation>
    <scope>NUCLEOTIDE SEQUENCE [LARGE SCALE GENOMIC DNA]</scope>
    <source>
        <strain evidence="2 3">Hp12</strain>
    </source>
</reference>
<dbReference type="RefSeq" id="WP_116686503.1">
    <property type="nucleotide sequence ID" value="NZ_CAWNYD010000002.1"/>
</dbReference>
<evidence type="ECO:0000256" key="1">
    <source>
        <dbReference type="SAM" id="Phobius"/>
    </source>
</evidence>
<dbReference type="InterPro" id="IPR012902">
    <property type="entry name" value="N_methyl_site"/>
</dbReference>
<keyword evidence="3" id="KW-1185">Reference proteome</keyword>
<dbReference type="NCBIfam" id="TIGR02532">
    <property type="entry name" value="IV_pilin_GFxxxE"/>
    <property type="match status" value="1"/>
</dbReference>
<keyword evidence="1" id="KW-0812">Transmembrane</keyword>
<proteinExistence type="predicted"/>
<evidence type="ECO:0000313" key="2">
    <source>
        <dbReference type="EMBL" id="PVZ70432.1"/>
    </source>
</evidence>
<organism evidence="2 3">
    <name type="scientific">Pelagibaculum spongiae</name>
    <dbReference type="NCBI Taxonomy" id="2080658"/>
    <lineage>
        <taxon>Bacteria</taxon>
        <taxon>Pseudomonadati</taxon>
        <taxon>Pseudomonadota</taxon>
        <taxon>Gammaproteobacteria</taxon>
        <taxon>Oceanospirillales</taxon>
        <taxon>Pelagibaculum</taxon>
    </lineage>
</organism>
<dbReference type="EMBL" id="QDDL01000002">
    <property type="protein sequence ID" value="PVZ70432.1"/>
    <property type="molecule type" value="Genomic_DNA"/>
</dbReference>
<dbReference type="OrthoDB" id="6194160at2"/>
<protein>
    <submittedName>
        <fullName evidence="2">Type IV pilus modification protein PilV</fullName>
    </submittedName>
</protein>
<accession>A0A2V1H1W7</accession>
<name>A0A2V1H1W7_9GAMM</name>
<gene>
    <name evidence="2" type="primary">pilV</name>
    <name evidence="2" type="ORF">DC094_07525</name>
</gene>
<dbReference type="NCBIfam" id="TIGR02523">
    <property type="entry name" value="type_IV_pilV"/>
    <property type="match status" value="1"/>
</dbReference>
<dbReference type="Proteomes" id="UP000244906">
    <property type="component" value="Unassembled WGS sequence"/>
</dbReference>
<evidence type="ECO:0000313" key="3">
    <source>
        <dbReference type="Proteomes" id="UP000244906"/>
    </source>
</evidence>
<dbReference type="PROSITE" id="PS00409">
    <property type="entry name" value="PROKAR_NTER_METHYL"/>
    <property type="match status" value="1"/>
</dbReference>
<comment type="caution">
    <text evidence="2">The sequence shown here is derived from an EMBL/GenBank/DDBJ whole genome shotgun (WGS) entry which is preliminary data.</text>
</comment>
<dbReference type="Pfam" id="PF07963">
    <property type="entry name" value="N_methyl"/>
    <property type="match status" value="1"/>
</dbReference>
<keyword evidence="1" id="KW-1133">Transmembrane helix</keyword>
<keyword evidence="1" id="KW-0472">Membrane</keyword>
<feature type="transmembrane region" description="Helical" evidence="1">
    <location>
        <begin position="7"/>
        <end position="32"/>
    </location>
</feature>
<dbReference type="InterPro" id="IPR013362">
    <property type="entry name" value="Pilus_4_PilV"/>
</dbReference>
<dbReference type="AlphaFoldDB" id="A0A2V1H1W7"/>
<sequence length="178" mass="18885">MNKKNKGFSLLEVMITLVIIAVGMLGVAGMSLKASFLNIENAQKNEALYLANDIVNRMRANSDNASDYVGTTVGANPDPDGNASIVDDDLGSWKSEVESRLVAGTGCIYEEDGKVLVAVAWQSDAPLGDAISNIKKRYSASSAKSMVGKADACGNGKYNNGNKINQFRQAVVVNTYIG</sequence>